<evidence type="ECO:0000313" key="2">
    <source>
        <dbReference type="EMBL" id="ABV94074.1"/>
    </source>
</evidence>
<dbReference type="HOGENOM" id="CLU_035702_1_0_5"/>
<name>A8LRP3_DINSH</name>
<proteinExistence type="predicted"/>
<evidence type="ECO:0000256" key="1">
    <source>
        <dbReference type="SAM" id="Phobius"/>
    </source>
</evidence>
<dbReference type="RefSeq" id="WP_012179005.1">
    <property type="nucleotide sequence ID" value="NC_009952.1"/>
</dbReference>
<accession>A8LRP3</accession>
<dbReference type="KEGG" id="dsh:Dshi_2338"/>
<gene>
    <name evidence="2" type="ordered locus">Dshi_2338</name>
</gene>
<reference evidence="3" key="1">
    <citation type="journal article" date="2010" name="ISME J.">
        <title>The complete genome sequence of the algal symbiont Dinoroseobacter shibae: a hitchhiker's guide to life in the sea.</title>
        <authorList>
            <person name="Wagner-Dobler I."/>
            <person name="Ballhausen B."/>
            <person name="Berger M."/>
            <person name="Brinkhoff T."/>
            <person name="Buchholz I."/>
            <person name="Bunk B."/>
            <person name="Cypionka H."/>
            <person name="Daniel R."/>
            <person name="Drepper T."/>
            <person name="Gerdts G."/>
            <person name="Hahnke S."/>
            <person name="Han C."/>
            <person name="Jahn D."/>
            <person name="Kalhoefer D."/>
            <person name="Kiss H."/>
            <person name="Klenk H.P."/>
            <person name="Kyrpides N."/>
            <person name="Liebl W."/>
            <person name="Liesegang H."/>
            <person name="Meincke L."/>
            <person name="Pati A."/>
            <person name="Petersen J."/>
            <person name="Piekarski T."/>
            <person name="Pommerenke C."/>
            <person name="Pradella S."/>
            <person name="Pukall R."/>
            <person name="Rabus R."/>
            <person name="Stackebrandt E."/>
            <person name="Thole S."/>
            <person name="Thompson L."/>
            <person name="Tielen P."/>
            <person name="Tomasch J."/>
            <person name="von Jan M."/>
            <person name="Wanphrut N."/>
            <person name="Wichels A."/>
            <person name="Zech H."/>
            <person name="Simon M."/>
        </authorList>
    </citation>
    <scope>NUCLEOTIDE SEQUENCE [LARGE SCALE GENOMIC DNA]</scope>
    <source>
        <strain evidence="3">DSM 16493 / NCIMB 14021 / DFL 12</strain>
    </source>
</reference>
<dbReference type="Proteomes" id="UP000006833">
    <property type="component" value="Chromosome"/>
</dbReference>
<keyword evidence="1" id="KW-0812">Transmembrane</keyword>
<sequence>MRAMTSTEQAPEVRRRKVFYLPGYDPFPPRRYREMYRREGRKQAELSGYGLKVAGLPGGTAWQVDLRDGAREVVTQIEVLVWSDLVQASMTGNVLRSYAALVRTAWIYLASGALWRLTRLRKGPVLAALYPVVALLAQLLLALGAGVLCLQLVPVPWLDLLLAVGVFALVLEAGYRADRWLYAHYLMRDYAYAAGLGGAYPPELRARLSGFADRVAEAARGEVDEVLLVGHSSGAYLGVTVLAELLRAGRLESGVTVGFLSLGHVTPMVSALPQATELRGDLAVLGHQSRVFWLDVTAPGDGCAFALCDPVAVSGVARADQTGPRIISARFSETLAPETWAKLRWRFYRLHFQYLHAFDRPGDYDYFQITAGPLRLKDRFEARAPSPSVLRRRVVA</sequence>
<protein>
    <submittedName>
        <fullName evidence="2">Uncharacterized protein</fullName>
    </submittedName>
</protein>
<keyword evidence="3" id="KW-1185">Reference proteome</keyword>
<dbReference type="EMBL" id="CP000830">
    <property type="protein sequence ID" value="ABV94074.1"/>
    <property type="molecule type" value="Genomic_DNA"/>
</dbReference>
<feature type="transmembrane region" description="Helical" evidence="1">
    <location>
        <begin position="129"/>
        <end position="154"/>
    </location>
</feature>
<keyword evidence="1" id="KW-1133">Transmembrane helix</keyword>
<dbReference type="AlphaFoldDB" id="A8LRP3"/>
<organism evidence="2 3">
    <name type="scientific">Dinoroseobacter shibae (strain DSM 16493 / NCIMB 14021 / DFL 12)</name>
    <dbReference type="NCBI Taxonomy" id="398580"/>
    <lineage>
        <taxon>Bacteria</taxon>
        <taxon>Pseudomonadati</taxon>
        <taxon>Pseudomonadota</taxon>
        <taxon>Alphaproteobacteria</taxon>
        <taxon>Rhodobacterales</taxon>
        <taxon>Roseobacteraceae</taxon>
        <taxon>Dinoroseobacter</taxon>
    </lineage>
</organism>
<dbReference type="STRING" id="398580.Dshi_2338"/>
<keyword evidence="1" id="KW-0472">Membrane</keyword>
<evidence type="ECO:0000313" key="3">
    <source>
        <dbReference type="Proteomes" id="UP000006833"/>
    </source>
</evidence>
<feature type="transmembrane region" description="Helical" evidence="1">
    <location>
        <begin position="160"/>
        <end position="177"/>
    </location>
</feature>
<dbReference type="eggNOG" id="COG0596">
    <property type="taxonomic scope" value="Bacteria"/>
</dbReference>